<dbReference type="RefSeq" id="YP_009289853.1">
    <property type="nucleotide sequence ID" value="NC_031099.1"/>
</dbReference>
<dbReference type="GeneID" id="29056491"/>
<gene>
    <name evidence="2" type="primary">44</name>
    <name evidence="2" type="ORF">SEA_HEDWIG_44</name>
</gene>
<dbReference type="EMBL" id="KX557279">
    <property type="protein sequence ID" value="AON97337.1"/>
    <property type="molecule type" value="Genomic_DNA"/>
</dbReference>
<evidence type="ECO:0000313" key="3">
    <source>
        <dbReference type="Proteomes" id="UP000203073"/>
    </source>
</evidence>
<reference evidence="3" key="1">
    <citation type="submission" date="2016-07" db="EMBL/GenBank/DDBJ databases">
        <authorList>
            <person name="Florea S."/>
            <person name="Webb J.S."/>
            <person name="Jaromczyk J."/>
            <person name="Schardl C.L."/>
        </authorList>
    </citation>
    <scope>NUCLEOTIDE SEQUENCE [LARGE SCALE GENOMIC DNA]</scope>
</reference>
<dbReference type="Proteomes" id="UP000203073">
    <property type="component" value="Segment"/>
</dbReference>
<keyword evidence="3" id="KW-1185">Reference proteome</keyword>
<dbReference type="PROSITE" id="PS50943">
    <property type="entry name" value="HTH_CROC1"/>
    <property type="match status" value="1"/>
</dbReference>
<protein>
    <submittedName>
        <fullName evidence="2">Helix-turn-helix DNA binding protein</fullName>
    </submittedName>
</protein>
<dbReference type="Pfam" id="PF13560">
    <property type="entry name" value="HTH_31"/>
    <property type="match status" value="1"/>
</dbReference>
<evidence type="ECO:0000259" key="1">
    <source>
        <dbReference type="PROSITE" id="PS50943"/>
    </source>
</evidence>
<dbReference type="Gene3D" id="1.10.260.40">
    <property type="entry name" value="lambda repressor-like DNA-binding domains"/>
    <property type="match status" value="1"/>
</dbReference>
<dbReference type="KEGG" id="vg:29056491"/>
<dbReference type="InterPro" id="IPR010982">
    <property type="entry name" value="Lambda_DNA-bd_dom_sf"/>
</dbReference>
<name>A0A1C9EHV0_9CAUD</name>
<evidence type="ECO:0000313" key="2">
    <source>
        <dbReference type="EMBL" id="AON97337.1"/>
    </source>
</evidence>
<dbReference type="CDD" id="cd00093">
    <property type="entry name" value="HTH_XRE"/>
    <property type="match status" value="1"/>
</dbReference>
<proteinExistence type="predicted"/>
<organism evidence="2 3">
    <name type="scientific">Gordonia phage Hedwig</name>
    <dbReference type="NCBI Taxonomy" id="1887648"/>
    <lineage>
        <taxon>Viruses</taxon>
        <taxon>Duplodnaviria</taxon>
        <taxon>Heunggongvirae</taxon>
        <taxon>Uroviricota</taxon>
        <taxon>Caudoviricetes</taxon>
        <taxon>Hedwigvirus</taxon>
        <taxon>Hedwigvirus hedwig</taxon>
    </lineage>
</organism>
<sequence>MKDAGITQQSAADALHMSQSAFSRRYLGRVEFRASELQDLANLLGVTVADLVGADETSTPPASVAG</sequence>
<dbReference type="OrthoDB" id="40291at10239"/>
<accession>A0A1C9EHV0</accession>
<dbReference type="SUPFAM" id="SSF47413">
    <property type="entry name" value="lambda repressor-like DNA-binding domains"/>
    <property type="match status" value="1"/>
</dbReference>
<dbReference type="InterPro" id="IPR001387">
    <property type="entry name" value="Cro/C1-type_HTH"/>
</dbReference>
<dbReference type="GO" id="GO:0003677">
    <property type="term" value="F:DNA binding"/>
    <property type="evidence" value="ECO:0007669"/>
    <property type="project" value="InterPro"/>
</dbReference>
<feature type="domain" description="HTH cro/C1-type" evidence="1">
    <location>
        <begin position="2"/>
        <end position="51"/>
    </location>
</feature>